<dbReference type="Pfam" id="PF05343">
    <property type="entry name" value="Peptidase_M42"/>
    <property type="match status" value="1"/>
</dbReference>
<evidence type="ECO:0000256" key="3">
    <source>
        <dbReference type="ARBA" id="ARBA00022670"/>
    </source>
</evidence>
<dbReference type="EC" id="3.4.11.-" evidence="7"/>
<evidence type="ECO:0000313" key="8">
    <source>
        <dbReference type="Proteomes" id="UP001529275"/>
    </source>
</evidence>
<dbReference type="InterPro" id="IPR051464">
    <property type="entry name" value="Peptidase_M42_aminopept"/>
</dbReference>
<dbReference type="PANTHER" id="PTHR32481">
    <property type="entry name" value="AMINOPEPTIDASE"/>
    <property type="match status" value="1"/>
</dbReference>
<dbReference type="NCBIfam" id="NF007421">
    <property type="entry name" value="PRK09961.1"/>
    <property type="match status" value="1"/>
</dbReference>
<sequence length="349" mass="38819">MNSQLLKKLSDADSIASCEDEVREILYQELKEVCDDISCDALGSLIFHKRGTDENALKIMICAHMDEVGFIVRHISDIGFLYVMAVGGVLDKSKEMQIVRVTTEDGQKIEGLLNVTKDDEGHIKEMYIDIGCDTREEVEALGIEVGNMVCFASQMRSLSSQHVYMGKAMDDRSGCYVVAETLKHLSHDTKNDLYFVATSSEEVGLRGAQTATYQIDPDVVFAVDVANNPELVKNYTNHRLIGKGPMLVHYDKTMAPNRQLIRYVKAVANKHQIPYQNDMLSGGGTDAGQAHLQKGGRLAMVLGIPLRYCHGAYSMVHADDLDHLVELLVHLLQSDAKEYRNMTDYLGGK</sequence>
<gene>
    <name evidence="7" type="primary">ypdE</name>
    <name evidence="7" type="ORF">QUV98_00635</name>
</gene>
<proteinExistence type="inferred from homology"/>
<dbReference type="RefSeq" id="WP_087245298.1">
    <property type="nucleotide sequence ID" value="NZ_JAUDCK010000001.1"/>
</dbReference>
<dbReference type="PIRSF" id="PIRSF001123">
    <property type="entry name" value="PepA_GA"/>
    <property type="match status" value="1"/>
</dbReference>
<dbReference type="EMBL" id="JAUDCK010000001">
    <property type="protein sequence ID" value="MDM8194824.1"/>
    <property type="molecule type" value="Genomic_DNA"/>
</dbReference>
<dbReference type="Gene3D" id="3.40.630.10">
    <property type="entry name" value="Zn peptidases"/>
    <property type="match status" value="1"/>
</dbReference>
<dbReference type="InterPro" id="IPR008007">
    <property type="entry name" value="Peptidase_M42"/>
</dbReference>
<dbReference type="InterPro" id="IPR023367">
    <property type="entry name" value="Peptidase_M42_dom2"/>
</dbReference>
<keyword evidence="8" id="KW-1185">Reference proteome</keyword>
<dbReference type="GO" id="GO:0004177">
    <property type="term" value="F:aminopeptidase activity"/>
    <property type="evidence" value="ECO:0007669"/>
    <property type="project" value="UniProtKB-KW"/>
</dbReference>
<accession>A0ABT7UF99</accession>
<evidence type="ECO:0000256" key="1">
    <source>
        <dbReference type="ARBA" id="ARBA00006272"/>
    </source>
</evidence>
<evidence type="ECO:0000256" key="6">
    <source>
        <dbReference type="PIRNR" id="PIRNR001123"/>
    </source>
</evidence>
<name>A0ABT7UF99_9FIRM</name>
<comment type="similarity">
    <text evidence="1 6">Belongs to the peptidase M42 family.</text>
</comment>
<dbReference type="PANTHER" id="PTHR32481:SF0">
    <property type="entry name" value="AMINOPEPTIDASE YPDE-RELATED"/>
    <property type="match status" value="1"/>
</dbReference>
<keyword evidence="4" id="KW-0479">Metal-binding</keyword>
<dbReference type="Proteomes" id="UP001529275">
    <property type="component" value="Unassembled WGS sequence"/>
</dbReference>
<comment type="caution">
    <text evidence="7">The sequence shown here is derived from an EMBL/GenBank/DDBJ whole genome shotgun (WGS) entry which is preliminary data.</text>
</comment>
<keyword evidence="3" id="KW-0645">Protease</keyword>
<reference evidence="8" key="1">
    <citation type="submission" date="2023-06" db="EMBL/GenBank/DDBJ databases">
        <title>Identification and characterization of horizontal gene transfer across gut microbiota members of farm animals based on homology search.</title>
        <authorList>
            <person name="Zeman M."/>
            <person name="Kubasova T."/>
            <person name="Jahodarova E."/>
            <person name="Nykrynova M."/>
            <person name="Rychlik I."/>
        </authorList>
    </citation>
    <scope>NUCLEOTIDE SEQUENCE [LARGE SCALE GENOMIC DNA]</scope>
    <source>
        <strain evidence="8">ET341</strain>
    </source>
</reference>
<evidence type="ECO:0000256" key="2">
    <source>
        <dbReference type="ARBA" id="ARBA00022438"/>
    </source>
</evidence>
<evidence type="ECO:0000256" key="5">
    <source>
        <dbReference type="ARBA" id="ARBA00022801"/>
    </source>
</evidence>
<organism evidence="7 8">
    <name type="scientific">Massilimicrobiota timonensis</name>
    <dbReference type="NCBI Taxonomy" id="1776392"/>
    <lineage>
        <taxon>Bacteria</taxon>
        <taxon>Bacillati</taxon>
        <taxon>Bacillota</taxon>
        <taxon>Erysipelotrichia</taxon>
        <taxon>Erysipelotrichales</taxon>
        <taxon>Erysipelotrichaceae</taxon>
        <taxon>Massilimicrobiota</taxon>
    </lineage>
</organism>
<keyword evidence="2 7" id="KW-0031">Aminopeptidase</keyword>
<dbReference type="SUPFAM" id="SSF53187">
    <property type="entry name" value="Zn-dependent exopeptidases"/>
    <property type="match status" value="1"/>
</dbReference>
<protein>
    <submittedName>
        <fullName evidence="7">Aminopeptidase</fullName>
        <ecNumber evidence="7">3.4.11.-</ecNumber>
    </submittedName>
</protein>
<keyword evidence="5 7" id="KW-0378">Hydrolase</keyword>
<dbReference type="Gene3D" id="2.40.30.40">
    <property type="entry name" value="Peptidase M42, domain 2"/>
    <property type="match status" value="1"/>
</dbReference>
<evidence type="ECO:0000256" key="4">
    <source>
        <dbReference type="ARBA" id="ARBA00022723"/>
    </source>
</evidence>
<dbReference type="SUPFAM" id="SSF101821">
    <property type="entry name" value="Aminopeptidase/glucanase lid domain"/>
    <property type="match status" value="1"/>
</dbReference>
<evidence type="ECO:0000313" key="7">
    <source>
        <dbReference type="EMBL" id="MDM8194824.1"/>
    </source>
</evidence>